<name>A0A330LFJ4_9BACT</name>
<dbReference type="EMBL" id="OUNR01000017">
    <property type="protein sequence ID" value="SPP65798.1"/>
    <property type="molecule type" value="Genomic_DNA"/>
</dbReference>
<dbReference type="Pfam" id="PF00076">
    <property type="entry name" value="RRM_1"/>
    <property type="match status" value="1"/>
</dbReference>
<gene>
    <name evidence="4" type="ORF">NITLEN_40271</name>
</gene>
<dbReference type="InterPro" id="IPR052462">
    <property type="entry name" value="SLIRP/GR-RBP-like"/>
</dbReference>
<dbReference type="OrthoDB" id="9798855at2"/>
<dbReference type="CDD" id="cd21608">
    <property type="entry name" value="RRM2_NsCP33_like"/>
    <property type="match status" value="1"/>
</dbReference>
<dbReference type="InterPro" id="IPR000504">
    <property type="entry name" value="RRM_dom"/>
</dbReference>
<dbReference type="Proteomes" id="UP000248168">
    <property type="component" value="Unassembled WGS sequence"/>
</dbReference>
<dbReference type="Gene3D" id="3.30.70.330">
    <property type="match status" value="1"/>
</dbReference>
<proteinExistence type="predicted"/>
<reference evidence="5" key="1">
    <citation type="submission" date="2018-04" db="EMBL/GenBank/DDBJ databases">
        <authorList>
            <person name="Lucker S."/>
            <person name="Sakoula D."/>
        </authorList>
    </citation>
    <scope>NUCLEOTIDE SEQUENCE [LARGE SCALE GENOMIC DNA]</scope>
</reference>
<dbReference type="AlphaFoldDB" id="A0A330LFJ4"/>
<dbReference type="InterPro" id="IPR012677">
    <property type="entry name" value="Nucleotide-bd_a/b_plait_sf"/>
</dbReference>
<accession>A0A330LFJ4</accession>
<protein>
    <submittedName>
        <fullName evidence="4">Putative RNA-binding protein RbpA</fullName>
    </submittedName>
</protein>
<dbReference type="SUPFAM" id="SSF54928">
    <property type="entry name" value="RNA-binding domain, RBD"/>
    <property type="match status" value="1"/>
</dbReference>
<evidence type="ECO:0000256" key="2">
    <source>
        <dbReference type="SAM" id="MobiDB-lite"/>
    </source>
</evidence>
<dbReference type="SMART" id="SM00360">
    <property type="entry name" value="RRM"/>
    <property type="match status" value="1"/>
</dbReference>
<dbReference type="PROSITE" id="PS50102">
    <property type="entry name" value="RRM"/>
    <property type="match status" value="1"/>
</dbReference>
<dbReference type="InParanoid" id="A0A330LFJ4"/>
<evidence type="ECO:0000259" key="3">
    <source>
        <dbReference type="PROSITE" id="PS50102"/>
    </source>
</evidence>
<dbReference type="InterPro" id="IPR048289">
    <property type="entry name" value="RRM2_NsCP33-like"/>
</dbReference>
<sequence>MGSKIYVGGLPYAATEQQLSELFAAHGAVESARVITDKFTGQSRGFGFVEMASDSEAQAAITALNGADFGGRTLTVNEARPQEPRTGGGGGGRGGFGGGGGGRGGNGGGGGGKRDRW</sequence>
<keyword evidence="5" id="KW-1185">Reference proteome</keyword>
<dbReference type="GO" id="GO:0003723">
    <property type="term" value="F:RNA binding"/>
    <property type="evidence" value="ECO:0007669"/>
    <property type="project" value="UniProtKB-KW"/>
</dbReference>
<dbReference type="RefSeq" id="WP_121990031.1">
    <property type="nucleotide sequence ID" value="NZ_OUNR01000017.1"/>
</dbReference>
<evidence type="ECO:0000256" key="1">
    <source>
        <dbReference type="ARBA" id="ARBA00022884"/>
    </source>
</evidence>
<dbReference type="InterPro" id="IPR035979">
    <property type="entry name" value="RBD_domain_sf"/>
</dbReference>
<organism evidence="4 5">
    <name type="scientific">Nitrospira lenta</name>
    <dbReference type="NCBI Taxonomy" id="1436998"/>
    <lineage>
        <taxon>Bacteria</taxon>
        <taxon>Pseudomonadati</taxon>
        <taxon>Nitrospirota</taxon>
        <taxon>Nitrospiria</taxon>
        <taxon>Nitrospirales</taxon>
        <taxon>Nitrospiraceae</taxon>
        <taxon>Nitrospira</taxon>
    </lineage>
</organism>
<feature type="region of interest" description="Disordered" evidence="2">
    <location>
        <begin position="77"/>
        <end position="117"/>
    </location>
</feature>
<feature type="domain" description="RRM" evidence="3">
    <location>
        <begin position="3"/>
        <end position="81"/>
    </location>
</feature>
<evidence type="ECO:0000313" key="4">
    <source>
        <dbReference type="EMBL" id="SPP65798.1"/>
    </source>
</evidence>
<dbReference type="PANTHER" id="PTHR48027">
    <property type="entry name" value="HETEROGENEOUS NUCLEAR RIBONUCLEOPROTEIN 87F-RELATED"/>
    <property type="match status" value="1"/>
</dbReference>
<evidence type="ECO:0000313" key="5">
    <source>
        <dbReference type="Proteomes" id="UP000248168"/>
    </source>
</evidence>
<keyword evidence="1" id="KW-0694">RNA-binding</keyword>
<feature type="compositionally biased region" description="Gly residues" evidence="2">
    <location>
        <begin position="86"/>
        <end position="111"/>
    </location>
</feature>